<accession>A0ABV6YWU7</accession>
<dbReference type="Gene3D" id="2.130.10.10">
    <property type="entry name" value="YVTN repeat-like/Quinoprotein amine dehydrogenase"/>
    <property type="match status" value="1"/>
</dbReference>
<dbReference type="InterPro" id="IPR015943">
    <property type="entry name" value="WD40/YVTN_repeat-like_dom_sf"/>
</dbReference>
<proteinExistence type="predicted"/>
<dbReference type="SUPFAM" id="SSF63829">
    <property type="entry name" value="Calcium-dependent phosphotriesterase"/>
    <property type="match status" value="1"/>
</dbReference>
<keyword evidence="1" id="KW-1133">Transmembrane helix</keyword>
<gene>
    <name evidence="2" type="ORF">ACFL27_10640</name>
</gene>
<sequence length="137" mass="15640">MIFSINSYYGRKKYALVQLKIFYLTTLLALGITPSLQAIDNDIKFEHISTEHILSQSPVLCIQQDQTGFMWFGTKSGLNKFDGYIFTEYNHDPENPQSLSNNDVRSILIDNAGVLWVGTRGGRSQQIEAKQWSFRSL</sequence>
<dbReference type="Proteomes" id="UP001594351">
    <property type="component" value="Unassembled WGS sequence"/>
</dbReference>
<dbReference type="EMBL" id="JBHPBY010000113">
    <property type="protein sequence ID" value="MFC1850638.1"/>
    <property type="molecule type" value="Genomic_DNA"/>
</dbReference>
<evidence type="ECO:0000313" key="2">
    <source>
        <dbReference type="EMBL" id="MFC1850638.1"/>
    </source>
</evidence>
<keyword evidence="1" id="KW-0472">Membrane</keyword>
<feature type="transmembrane region" description="Helical" evidence="1">
    <location>
        <begin position="21"/>
        <end position="39"/>
    </location>
</feature>
<protein>
    <submittedName>
        <fullName evidence="2">Two-component regulator propeller domain-containing protein</fullName>
    </submittedName>
</protein>
<evidence type="ECO:0000256" key="1">
    <source>
        <dbReference type="SAM" id="Phobius"/>
    </source>
</evidence>
<keyword evidence="1" id="KW-0812">Transmembrane</keyword>
<name>A0ABV6YWU7_UNCC1</name>
<organism evidence="2 3">
    <name type="scientific">candidate division CSSED10-310 bacterium</name>
    <dbReference type="NCBI Taxonomy" id="2855610"/>
    <lineage>
        <taxon>Bacteria</taxon>
        <taxon>Bacteria division CSSED10-310</taxon>
    </lineage>
</organism>
<dbReference type="InterPro" id="IPR011110">
    <property type="entry name" value="Reg_prop"/>
</dbReference>
<evidence type="ECO:0000313" key="3">
    <source>
        <dbReference type="Proteomes" id="UP001594351"/>
    </source>
</evidence>
<reference evidence="2 3" key="1">
    <citation type="submission" date="2024-09" db="EMBL/GenBank/DDBJ databases">
        <title>Laminarin stimulates single cell rates of sulfate reduction while oxygen inhibits transcriptomic activity in coastal marine sediment.</title>
        <authorList>
            <person name="Lindsay M."/>
            <person name="Orcutt B."/>
            <person name="Emerson D."/>
            <person name="Stepanauskas R."/>
            <person name="D'Angelo T."/>
        </authorList>
    </citation>
    <scope>NUCLEOTIDE SEQUENCE [LARGE SCALE GENOMIC DNA]</scope>
    <source>
        <strain evidence="2">SAG AM-311-K15</strain>
    </source>
</reference>
<dbReference type="Pfam" id="PF07494">
    <property type="entry name" value="Reg_prop"/>
    <property type="match status" value="2"/>
</dbReference>
<comment type="caution">
    <text evidence="2">The sequence shown here is derived from an EMBL/GenBank/DDBJ whole genome shotgun (WGS) entry which is preliminary data.</text>
</comment>
<keyword evidence="3" id="KW-1185">Reference proteome</keyword>